<dbReference type="GO" id="GO:0009245">
    <property type="term" value="P:lipid A biosynthetic process"/>
    <property type="evidence" value="ECO:0007669"/>
    <property type="project" value="UniProtKB-UniRule"/>
</dbReference>
<dbReference type="HAMAP" id="MF_00406">
    <property type="entry name" value="FabZ"/>
    <property type="match status" value="1"/>
</dbReference>
<protein>
    <recommendedName>
        <fullName evidence="9">3-hydroxyacyl-[acyl-carrier-protein] dehydratase FabZ</fullName>
        <ecNumber evidence="9">4.2.1.59</ecNumber>
    </recommendedName>
    <alternativeName>
        <fullName evidence="9">(3R)-hydroxymyristoyl-[acyl-carrier-protein] dehydratase</fullName>
        <shortName evidence="9">(3R)-hydroxymyristoyl-ACP dehydrase</shortName>
    </alternativeName>
    <alternativeName>
        <fullName evidence="9">Beta-hydroxyacyl-ACP dehydratase</fullName>
    </alternativeName>
</protein>
<dbReference type="AlphaFoldDB" id="A0A1W6CYK4"/>
<comment type="similarity">
    <text evidence="2 9">Belongs to the thioester dehydratase family. FabZ subfamily.</text>
</comment>
<keyword evidence="7 9" id="KW-0456">Lyase</keyword>
<dbReference type="OrthoDB" id="9772788at2"/>
<proteinExistence type="inferred from homology"/>
<dbReference type="RefSeq" id="WP_085378057.1">
    <property type="nucleotide sequence ID" value="NZ_CP020612.1"/>
</dbReference>
<dbReference type="PANTHER" id="PTHR30272:SF1">
    <property type="entry name" value="3-HYDROXYACYL-[ACYL-CARRIER-PROTEIN] DEHYDRATASE"/>
    <property type="match status" value="1"/>
</dbReference>
<dbReference type="GO" id="GO:0006633">
    <property type="term" value="P:fatty acid biosynthetic process"/>
    <property type="evidence" value="ECO:0007669"/>
    <property type="project" value="UniProtKB-UniRule"/>
</dbReference>
<evidence type="ECO:0000256" key="9">
    <source>
        <dbReference type="HAMAP-Rule" id="MF_00406"/>
    </source>
</evidence>
<keyword evidence="3 9" id="KW-0963">Cytoplasm</keyword>
<feature type="active site" evidence="9">
    <location>
        <position position="68"/>
    </location>
</feature>
<gene>
    <name evidence="9" type="primary">fabZ</name>
    <name evidence="10" type="ORF">B0A89_10155</name>
</gene>
<dbReference type="SUPFAM" id="SSF54637">
    <property type="entry name" value="Thioesterase/thiol ester dehydrase-isomerase"/>
    <property type="match status" value="1"/>
</dbReference>
<dbReference type="InterPro" id="IPR013114">
    <property type="entry name" value="FabA_FabZ"/>
</dbReference>
<dbReference type="PANTHER" id="PTHR30272">
    <property type="entry name" value="3-HYDROXYACYL-[ACYL-CARRIER-PROTEIN] DEHYDRATASE"/>
    <property type="match status" value="1"/>
</dbReference>
<dbReference type="InterPro" id="IPR010084">
    <property type="entry name" value="FabZ"/>
</dbReference>
<evidence type="ECO:0000313" key="10">
    <source>
        <dbReference type="EMBL" id="ARJ69938.1"/>
    </source>
</evidence>
<dbReference type="KEGG" id="pcon:B0A89_10155"/>
<comment type="function">
    <text evidence="8 9">Involved in unsaturated fatty acids biosynthesis. Catalyzes the dehydration of short chain beta-hydroxyacyl-ACPs and long chain saturated and unsaturated beta-hydroxyacyl-ACPs.</text>
</comment>
<keyword evidence="11" id="KW-1185">Reference proteome</keyword>
<dbReference type="GO" id="GO:0016020">
    <property type="term" value="C:membrane"/>
    <property type="evidence" value="ECO:0007669"/>
    <property type="project" value="GOC"/>
</dbReference>
<name>A0A1W6CYK4_9RHOB</name>
<dbReference type="EMBL" id="CP020612">
    <property type="protein sequence ID" value="ARJ69938.1"/>
    <property type="molecule type" value="Genomic_DNA"/>
</dbReference>
<dbReference type="CDD" id="cd01288">
    <property type="entry name" value="FabZ"/>
    <property type="match status" value="1"/>
</dbReference>
<keyword evidence="4 9" id="KW-0444">Lipid biosynthesis</keyword>
<dbReference type="NCBIfam" id="NF000582">
    <property type="entry name" value="PRK00006.1"/>
    <property type="match status" value="1"/>
</dbReference>
<comment type="subcellular location">
    <subcellularLocation>
        <location evidence="1 9">Cytoplasm</location>
    </subcellularLocation>
</comment>
<dbReference type="FunFam" id="3.10.129.10:FF:000001">
    <property type="entry name" value="3-hydroxyacyl-[acyl-carrier-protein] dehydratase FabZ"/>
    <property type="match status" value="1"/>
</dbReference>
<evidence type="ECO:0000313" key="11">
    <source>
        <dbReference type="Proteomes" id="UP000193017"/>
    </source>
</evidence>
<evidence type="ECO:0000256" key="3">
    <source>
        <dbReference type="ARBA" id="ARBA00022490"/>
    </source>
</evidence>
<dbReference type="InterPro" id="IPR029069">
    <property type="entry name" value="HotDog_dom_sf"/>
</dbReference>
<sequence length="169" mass="18714">MPCKQGRTDDRGQARSRPHTSADLALIKRILPHRYPFLMIDRVRDIVPHQSGVGIKCVTSNEPHFPGHFPEQPVMPGVLLIEAMAQTAAVVVGISLDLIDKPMLTYFMGIDGAKFRRMVQPGDVAELHVRVKRPGGRIWKFAGEAHVDGQLAAEAEFTAMMAPRDPRDA</sequence>
<evidence type="ECO:0000256" key="5">
    <source>
        <dbReference type="ARBA" id="ARBA00022556"/>
    </source>
</evidence>
<evidence type="ECO:0000256" key="2">
    <source>
        <dbReference type="ARBA" id="ARBA00009174"/>
    </source>
</evidence>
<accession>A0A1W6CYK4</accession>
<keyword evidence="5 9" id="KW-0441">Lipid A biosynthesis</keyword>
<evidence type="ECO:0000256" key="8">
    <source>
        <dbReference type="ARBA" id="ARBA00025049"/>
    </source>
</evidence>
<dbReference type="Proteomes" id="UP000193017">
    <property type="component" value="Chromosome"/>
</dbReference>
<organism evidence="10 11">
    <name type="scientific">Paracoccus contaminans</name>
    <dbReference type="NCBI Taxonomy" id="1945662"/>
    <lineage>
        <taxon>Bacteria</taxon>
        <taxon>Pseudomonadati</taxon>
        <taxon>Pseudomonadota</taxon>
        <taxon>Alphaproteobacteria</taxon>
        <taxon>Rhodobacterales</taxon>
        <taxon>Paracoccaceae</taxon>
        <taxon>Paracoccus</taxon>
    </lineage>
</organism>
<reference evidence="10 11" key="1">
    <citation type="submission" date="2017-03" db="EMBL/GenBank/DDBJ databases">
        <title>Genome sequence of Paracoccus contaminans isolated from a water microcosm.</title>
        <authorList>
            <person name="Aurass P."/>
            <person name="Karste S."/>
            <person name="Trost E."/>
            <person name="Glaeser S.P."/>
            <person name="Kaempfer P."/>
            <person name="Flieger A."/>
        </authorList>
    </citation>
    <scope>NUCLEOTIDE SEQUENCE [LARGE SCALE GENOMIC DNA]</scope>
    <source>
        <strain evidence="11">RKI 16-01929T\LMG 29738T\CCM 8701T\CIP 111112T</strain>
    </source>
</reference>
<comment type="catalytic activity">
    <reaction evidence="9">
        <text>a (3R)-hydroxyacyl-[ACP] = a (2E)-enoyl-[ACP] + H2O</text>
        <dbReference type="Rhea" id="RHEA:13097"/>
        <dbReference type="Rhea" id="RHEA-COMP:9925"/>
        <dbReference type="Rhea" id="RHEA-COMP:9945"/>
        <dbReference type="ChEBI" id="CHEBI:15377"/>
        <dbReference type="ChEBI" id="CHEBI:78784"/>
        <dbReference type="ChEBI" id="CHEBI:78827"/>
        <dbReference type="EC" id="4.2.1.59"/>
    </reaction>
</comment>
<dbReference type="Pfam" id="PF07977">
    <property type="entry name" value="FabA"/>
    <property type="match status" value="1"/>
</dbReference>
<dbReference type="GO" id="GO:0019171">
    <property type="term" value="F:(3R)-hydroxyacyl-[acyl-carrier-protein] dehydratase activity"/>
    <property type="evidence" value="ECO:0007669"/>
    <property type="project" value="UniProtKB-EC"/>
</dbReference>
<evidence type="ECO:0000256" key="7">
    <source>
        <dbReference type="ARBA" id="ARBA00023239"/>
    </source>
</evidence>
<dbReference type="GO" id="GO:0005737">
    <property type="term" value="C:cytoplasm"/>
    <property type="evidence" value="ECO:0007669"/>
    <property type="project" value="UniProtKB-SubCell"/>
</dbReference>
<dbReference type="Gene3D" id="3.10.129.10">
    <property type="entry name" value="Hotdog Thioesterase"/>
    <property type="match status" value="1"/>
</dbReference>
<evidence type="ECO:0000256" key="6">
    <source>
        <dbReference type="ARBA" id="ARBA00023098"/>
    </source>
</evidence>
<dbReference type="NCBIfam" id="TIGR01750">
    <property type="entry name" value="fabZ"/>
    <property type="match status" value="1"/>
</dbReference>
<evidence type="ECO:0000256" key="4">
    <source>
        <dbReference type="ARBA" id="ARBA00022516"/>
    </source>
</evidence>
<evidence type="ECO:0000256" key="1">
    <source>
        <dbReference type="ARBA" id="ARBA00004496"/>
    </source>
</evidence>
<keyword evidence="6 9" id="KW-0443">Lipid metabolism</keyword>
<dbReference type="EC" id="4.2.1.59" evidence="9"/>
<dbReference type="STRING" id="1945662.B0A89_10155"/>